<protein>
    <recommendedName>
        <fullName evidence="1">Heterokaryon incompatibility domain-containing protein</fullName>
    </recommendedName>
</protein>
<evidence type="ECO:0000313" key="2">
    <source>
        <dbReference type="EMBL" id="KAF4973293.1"/>
    </source>
</evidence>
<proteinExistence type="predicted"/>
<dbReference type="AlphaFoldDB" id="A0A8H4XFK2"/>
<evidence type="ECO:0000313" key="3">
    <source>
        <dbReference type="Proteomes" id="UP000622797"/>
    </source>
</evidence>
<reference evidence="2" key="2">
    <citation type="submission" date="2020-05" db="EMBL/GenBank/DDBJ databases">
        <authorList>
            <person name="Kim H.-S."/>
            <person name="Proctor R.H."/>
            <person name="Brown D.W."/>
        </authorList>
    </citation>
    <scope>NUCLEOTIDE SEQUENCE</scope>
    <source>
        <strain evidence="2">NRRL 20472</strain>
    </source>
</reference>
<keyword evidence="3" id="KW-1185">Reference proteome</keyword>
<dbReference type="Pfam" id="PF06985">
    <property type="entry name" value="HET"/>
    <property type="match status" value="1"/>
</dbReference>
<organism evidence="2 3">
    <name type="scientific">Fusarium sarcochroum</name>
    <dbReference type="NCBI Taxonomy" id="1208366"/>
    <lineage>
        <taxon>Eukaryota</taxon>
        <taxon>Fungi</taxon>
        <taxon>Dikarya</taxon>
        <taxon>Ascomycota</taxon>
        <taxon>Pezizomycotina</taxon>
        <taxon>Sordariomycetes</taxon>
        <taxon>Hypocreomycetidae</taxon>
        <taxon>Hypocreales</taxon>
        <taxon>Nectriaceae</taxon>
        <taxon>Fusarium</taxon>
        <taxon>Fusarium lateritium species complex</taxon>
    </lineage>
</organism>
<dbReference type="OrthoDB" id="5347061at2759"/>
<comment type="caution">
    <text evidence="2">The sequence shown here is derived from an EMBL/GenBank/DDBJ whole genome shotgun (WGS) entry which is preliminary data.</text>
</comment>
<dbReference type="Proteomes" id="UP000622797">
    <property type="component" value="Unassembled WGS sequence"/>
</dbReference>
<dbReference type="EMBL" id="JABEXW010000023">
    <property type="protein sequence ID" value="KAF4973293.1"/>
    <property type="molecule type" value="Genomic_DNA"/>
</dbReference>
<sequence length="590" mass="67059">MARLFSSHGSEPQLLGNDHHPIEHHPNVEKLIESAKDCSFCSVIQKFWSLGYLLERYPDIKPDQFGSLELSLELTKARVLDGDVSCNFLFGHVCAPWHAFTADFKLTIASCFLGNKASRTSLWKGIESPMEEKNEAIKAWFTDCASHHVECSPTIHHYPTRLVEIGANKSDLRLVDTTKDSIEKVGYATLTIGIAWELRIRYLWIDSLCIVQDDLDDWKREAALMKDVYAGSSITISASDATDNTQGCFVDNVPQNQEIQVAQISDASSGDNTLLMRVYQGDFRRYTETSTLSTRGWNLQEQLLSHRVVHCMRPEVHWNCHRSLHTESRISIGEGELRQFSSNFVPNNSTATELQQMWFTKDRLSALAGIVQYYGEKTGFKHLLGCWEETLVTDLLWMRLGDIVDPSMAIPQVPSWSWLSRAEDINLDFWNRVHGKSRDCIVNDPIKIMEVSVTWTGDPMVSDITSANLVIEGPVRQIRLRVDPKGATFHPPYMNVGDEEPDFSKHPIPWRCAGQFDLEQERQDDMFTCLLVRSVTSPVETAAYQLQETFLLLLPVPNSDDMTYQRIGIAMFRGHETEFGSAETKTIRLM</sequence>
<evidence type="ECO:0000259" key="1">
    <source>
        <dbReference type="Pfam" id="PF06985"/>
    </source>
</evidence>
<dbReference type="PANTHER" id="PTHR33112:SF16">
    <property type="entry name" value="HETEROKARYON INCOMPATIBILITY DOMAIN-CONTAINING PROTEIN"/>
    <property type="match status" value="1"/>
</dbReference>
<accession>A0A8H4XFK2</accession>
<feature type="domain" description="Heterokaryon incompatibility" evidence="1">
    <location>
        <begin position="178"/>
        <end position="301"/>
    </location>
</feature>
<gene>
    <name evidence="2" type="ORF">FSARC_368</name>
</gene>
<reference evidence="2" key="1">
    <citation type="journal article" date="2020" name="BMC Genomics">
        <title>Correction to: Identification and distribution of gene clusters required for synthesis of sphingolipid metabolism inhibitors in diverse species of the filamentous fungus Fusarium.</title>
        <authorList>
            <person name="Kim H.S."/>
            <person name="Lohmar J.M."/>
            <person name="Busman M."/>
            <person name="Brown D.W."/>
            <person name="Naumann T.A."/>
            <person name="Divon H.H."/>
            <person name="Lysoe E."/>
            <person name="Uhlig S."/>
            <person name="Proctor R.H."/>
        </authorList>
    </citation>
    <scope>NUCLEOTIDE SEQUENCE</scope>
    <source>
        <strain evidence="2">NRRL 20472</strain>
    </source>
</reference>
<dbReference type="PANTHER" id="PTHR33112">
    <property type="entry name" value="DOMAIN PROTEIN, PUTATIVE-RELATED"/>
    <property type="match status" value="1"/>
</dbReference>
<dbReference type="InterPro" id="IPR010730">
    <property type="entry name" value="HET"/>
</dbReference>
<name>A0A8H4XFK2_9HYPO</name>